<feature type="transmembrane region" description="Helical" evidence="1">
    <location>
        <begin position="146"/>
        <end position="165"/>
    </location>
</feature>
<keyword evidence="1" id="KW-0812">Transmembrane</keyword>
<dbReference type="Proteomes" id="UP000542742">
    <property type="component" value="Unassembled WGS sequence"/>
</dbReference>
<sequence length="322" mass="33624">MAAVLALMALAPWTAECVWGGFTVVDWPFVLLFLAPQYGGAAVLIREVARRTGGGWPSIALLAAAFGFVQAGLVDQSLFNPAFLDGTGFAGDAVTARATWVPGLDVSAQQAFSYVGGHIALSICAPIAVVETLARRPGPWLRTRGLVVVAVVYVLGSLLIFRDVYADEHFFAAPRQVLFTVVVALVLVTAALVPRRPRESAGRVPHAAVVAVVAALPHLGGDLVAGWAGLAVQIAVTGLVTIAVVRWSRRDGWRQSHVLAGWGAGLVVSAAIAYLVPTYAPATPAVALLSDLCISLVTVALIGVTGKIASTERPDPRTVDKV</sequence>
<proteinExistence type="predicted"/>
<protein>
    <submittedName>
        <fullName evidence="2">Uncharacterized protein</fullName>
    </submittedName>
</protein>
<reference evidence="2 3" key="1">
    <citation type="submission" date="2020-08" db="EMBL/GenBank/DDBJ databases">
        <title>Sequencing the genomes of 1000 actinobacteria strains.</title>
        <authorList>
            <person name="Klenk H.-P."/>
        </authorList>
    </citation>
    <scope>NUCLEOTIDE SEQUENCE [LARGE SCALE GENOMIC DNA]</scope>
    <source>
        <strain evidence="2 3">DSM 45518</strain>
    </source>
</reference>
<keyword evidence="3" id="KW-1185">Reference proteome</keyword>
<evidence type="ECO:0000256" key="1">
    <source>
        <dbReference type="SAM" id="Phobius"/>
    </source>
</evidence>
<organism evidence="2 3">
    <name type="scientific">Paractinoplanes abujensis</name>
    <dbReference type="NCBI Taxonomy" id="882441"/>
    <lineage>
        <taxon>Bacteria</taxon>
        <taxon>Bacillati</taxon>
        <taxon>Actinomycetota</taxon>
        <taxon>Actinomycetes</taxon>
        <taxon>Micromonosporales</taxon>
        <taxon>Micromonosporaceae</taxon>
        <taxon>Paractinoplanes</taxon>
    </lineage>
</organism>
<dbReference type="EMBL" id="JACHMF010000001">
    <property type="protein sequence ID" value="MBB4692403.1"/>
    <property type="molecule type" value="Genomic_DNA"/>
</dbReference>
<feature type="transmembrane region" description="Helical" evidence="1">
    <location>
        <begin position="257"/>
        <end position="276"/>
    </location>
</feature>
<feature type="transmembrane region" description="Helical" evidence="1">
    <location>
        <begin position="27"/>
        <end position="45"/>
    </location>
</feature>
<accession>A0A7W7CSC4</accession>
<name>A0A7W7CSC4_9ACTN</name>
<feature type="transmembrane region" description="Helical" evidence="1">
    <location>
        <begin position="201"/>
        <end position="219"/>
    </location>
</feature>
<keyword evidence="1" id="KW-0472">Membrane</keyword>
<feature type="transmembrane region" description="Helical" evidence="1">
    <location>
        <begin position="225"/>
        <end position="245"/>
    </location>
</feature>
<feature type="transmembrane region" description="Helical" evidence="1">
    <location>
        <begin position="111"/>
        <end position="134"/>
    </location>
</feature>
<evidence type="ECO:0000313" key="2">
    <source>
        <dbReference type="EMBL" id="MBB4692403.1"/>
    </source>
</evidence>
<dbReference type="RefSeq" id="WP_184951123.1">
    <property type="nucleotide sequence ID" value="NZ_BOMC01000078.1"/>
</dbReference>
<comment type="caution">
    <text evidence="2">The sequence shown here is derived from an EMBL/GenBank/DDBJ whole genome shotgun (WGS) entry which is preliminary data.</text>
</comment>
<feature type="transmembrane region" description="Helical" evidence="1">
    <location>
        <begin position="282"/>
        <end position="304"/>
    </location>
</feature>
<gene>
    <name evidence="2" type="ORF">BKA14_002551</name>
</gene>
<keyword evidence="1" id="KW-1133">Transmembrane helix</keyword>
<feature type="transmembrane region" description="Helical" evidence="1">
    <location>
        <begin position="177"/>
        <end position="194"/>
    </location>
</feature>
<feature type="transmembrane region" description="Helical" evidence="1">
    <location>
        <begin position="57"/>
        <end position="74"/>
    </location>
</feature>
<dbReference type="AlphaFoldDB" id="A0A7W7CSC4"/>
<evidence type="ECO:0000313" key="3">
    <source>
        <dbReference type="Proteomes" id="UP000542742"/>
    </source>
</evidence>